<feature type="compositionally biased region" description="Polar residues" evidence="2">
    <location>
        <begin position="288"/>
        <end position="300"/>
    </location>
</feature>
<proteinExistence type="predicted"/>
<evidence type="ECO:0000256" key="1">
    <source>
        <dbReference type="SAM" id="Coils"/>
    </source>
</evidence>
<dbReference type="EMBL" id="CAJNJA010033797">
    <property type="protein sequence ID" value="CAE7683989.1"/>
    <property type="molecule type" value="Genomic_DNA"/>
</dbReference>
<comment type="caution">
    <text evidence="3">The sequence shown here is derived from an EMBL/GenBank/DDBJ whole genome shotgun (WGS) entry which is preliminary data.</text>
</comment>
<feature type="region of interest" description="Disordered" evidence="2">
    <location>
        <begin position="130"/>
        <end position="168"/>
    </location>
</feature>
<dbReference type="Proteomes" id="UP000601435">
    <property type="component" value="Unassembled WGS sequence"/>
</dbReference>
<dbReference type="AlphaFoldDB" id="A0A812WGI0"/>
<feature type="compositionally biased region" description="Polar residues" evidence="2">
    <location>
        <begin position="394"/>
        <end position="409"/>
    </location>
</feature>
<accession>A0A812WGI0</accession>
<gene>
    <name evidence="3" type="ORF">SNEC2469_LOCUS19685</name>
</gene>
<evidence type="ECO:0000313" key="4">
    <source>
        <dbReference type="Proteomes" id="UP000601435"/>
    </source>
</evidence>
<feature type="region of interest" description="Disordered" evidence="2">
    <location>
        <begin position="288"/>
        <end position="307"/>
    </location>
</feature>
<keyword evidence="4" id="KW-1185">Reference proteome</keyword>
<dbReference type="OrthoDB" id="426519at2759"/>
<reference evidence="3" key="1">
    <citation type="submission" date="2021-02" db="EMBL/GenBank/DDBJ databases">
        <authorList>
            <person name="Dougan E. K."/>
            <person name="Rhodes N."/>
            <person name="Thang M."/>
            <person name="Chan C."/>
        </authorList>
    </citation>
    <scope>NUCLEOTIDE SEQUENCE</scope>
</reference>
<feature type="region of interest" description="Disordered" evidence="2">
    <location>
        <begin position="320"/>
        <end position="451"/>
    </location>
</feature>
<sequence>MAEQDRTAQTVQELTEIMQELAKRVEEQDARFKSQQMEQKMETAALKRRMEDLQQSSLKEVKTVRQEYDLALDSLGSLIEDVARRMTRAVQRFEERGIADLERTRDQVEKSLATHSTILTQKIDAALAAAVDRSSQASDHADRESREGDEDHGGGTGSASAKKPHQQIETMRRVETIAQMLRNEALAQTQAFEAKLSSIEAAHSAEAKRWQGMLSSSFTQLQGLQRSISQLECGLTPSGPQGGSISMPLAPHAKIEKEITSAEKLRKDLSRKLRGIASSVNGALVSLESQAETRGQSPQRARSPVVLPLNPAGTMEKQMRQRTEKDQVRSPPVGIPMTGPLEMREDGGRRPGVPNRGGSTMIPVASTSPGGACGAYSPGREEATNGGSALDASHSANRLSSTQTTPLRKNSSRLHIGLNGTHPAGTASGRTSIAPDSDLRNSVSELQRARP</sequence>
<name>A0A812WGI0_9DINO</name>
<organism evidence="3 4">
    <name type="scientific">Symbiodinium necroappetens</name>
    <dbReference type="NCBI Taxonomy" id="1628268"/>
    <lineage>
        <taxon>Eukaryota</taxon>
        <taxon>Sar</taxon>
        <taxon>Alveolata</taxon>
        <taxon>Dinophyceae</taxon>
        <taxon>Suessiales</taxon>
        <taxon>Symbiodiniaceae</taxon>
        <taxon>Symbiodinium</taxon>
    </lineage>
</organism>
<keyword evidence="1" id="KW-0175">Coiled coil</keyword>
<feature type="compositionally biased region" description="Basic and acidic residues" evidence="2">
    <location>
        <begin position="139"/>
        <end position="153"/>
    </location>
</feature>
<feature type="coiled-coil region" evidence="1">
    <location>
        <begin position="11"/>
        <end position="38"/>
    </location>
</feature>
<protein>
    <submittedName>
        <fullName evidence="3">Uncharacterized protein</fullName>
    </submittedName>
</protein>
<evidence type="ECO:0000313" key="3">
    <source>
        <dbReference type="EMBL" id="CAE7683989.1"/>
    </source>
</evidence>
<evidence type="ECO:0000256" key="2">
    <source>
        <dbReference type="SAM" id="MobiDB-lite"/>
    </source>
</evidence>